<dbReference type="AlphaFoldDB" id="A0A927MUN3"/>
<reference evidence="1" key="1">
    <citation type="submission" date="2020-10" db="EMBL/GenBank/DDBJ databases">
        <title>Sequencing the genomes of 1000 actinobacteria strains.</title>
        <authorList>
            <person name="Klenk H.-P."/>
        </authorList>
    </citation>
    <scope>NUCLEOTIDE SEQUENCE</scope>
    <source>
        <strain evidence="1">DSM 45354</strain>
    </source>
</reference>
<protein>
    <submittedName>
        <fullName evidence="1">Uncharacterized protein</fullName>
    </submittedName>
</protein>
<accession>A0A927MUN3</accession>
<name>A0A927MUN3_9ACTN</name>
<evidence type="ECO:0000313" key="2">
    <source>
        <dbReference type="Proteomes" id="UP000638648"/>
    </source>
</evidence>
<dbReference type="Proteomes" id="UP000638648">
    <property type="component" value="Unassembled WGS sequence"/>
</dbReference>
<gene>
    <name evidence="1" type="ORF">HEB94_002421</name>
</gene>
<comment type="caution">
    <text evidence="1">The sequence shown here is derived from an EMBL/GenBank/DDBJ whole genome shotgun (WGS) entry which is preliminary data.</text>
</comment>
<keyword evidence="2" id="KW-1185">Reference proteome</keyword>
<organism evidence="1 2">
    <name type="scientific">Actinopolymorpha pittospori</name>
    <dbReference type="NCBI Taxonomy" id="648752"/>
    <lineage>
        <taxon>Bacteria</taxon>
        <taxon>Bacillati</taxon>
        <taxon>Actinomycetota</taxon>
        <taxon>Actinomycetes</taxon>
        <taxon>Propionibacteriales</taxon>
        <taxon>Actinopolymorphaceae</taxon>
        <taxon>Actinopolymorpha</taxon>
    </lineage>
</organism>
<dbReference type="RefSeq" id="WP_192749892.1">
    <property type="nucleotide sequence ID" value="NZ_BAABJL010000231.1"/>
</dbReference>
<evidence type="ECO:0000313" key="1">
    <source>
        <dbReference type="EMBL" id="MBE1605573.1"/>
    </source>
</evidence>
<dbReference type="EMBL" id="JADBEM010000001">
    <property type="protein sequence ID" value="MBE1605573.1"/>
    <property type="molecule type" value="Genomic_DNA"/>
</dbReference>
<proteinExistence type="predicted"/>
<sequence length="124" mass="13851">MDLPRTVLGVNSALLLELEAEAVDLGFSQRLPPEQLDPHLAPDAIHYLFPALVHILDHLPDVSPQWRCEALLTMNDDTQVLSLLDVLPATFTRLPETLTRAQKTEAVLRMRQAPSIGSWLENHA</sequence>